<evidence type="ECO:0000313" key="1">
    <source>
        <dbReference type="EMBL" id="KAI3681033.1"/>
    </source>
</evidence>
<dbReference type="EMBL" id="CM042059">
    <property type="protein sequence ID" value="KAI3681033.1"/>
    <property type="molecule type" value="Genomic_DNA"/>
</dbReference>
<keyword evidence="2" id="KW-1185">Reference proteome</keyword>
<organism evidence="1 2">
    <name type="scientific">Arctium lappa</name>
    <name type="common">Greater burdock</name>
    <name type="synonym">Lappa major</name>
    <dbReference type="NCBI Taxonomy" id="4217"/>
    <lineage>
        <taxon>Eukaryota</taxon>
        <taxon>Viridiplantae</taxon>
        <taxon>Streptophyta</taxon>
        <taxon>Embryophyta</taxon>
        <taxon>Tracheophyta</taxon>
        <taxon>Spermatophyta</taxon>
        <taxon>Magnoliopsida</taxon>
        <taxon>eudicotyledons</taxon>
        <taxon>Gunneridae</taxon>
        <taxon>Pentapetalae</taxon>
        <taxon>asterids</taxon>
        <taxon>campanulids</taxon>
        <taxon>Asterales</taxon>
        <taxon>Asteraceae</taxon>
        <taxon>Carduoideae</taxon>
        <taxon>Cardueae</taxon>
        <taxon>Arctiinae</taxon>
        <taxon>Arctium</taxon>
    </lineage>
</organism>
<gene>
    <name evidence="1" type="ORF">L6452_35815</name>
</gene>
<reference evidence="1 2" key="2">
    <citation type="journal article" date="2022" name="Mol. Ecol. Resour.">
        <title>The genomes of chicory, endive, great burdock and yacon provide insights into Asteraceae paleo-polyploidization history and plant inulin production.</title>
        <authorList>
            <person name="Fan W."/>
            <person name="Wang S."/>
            <person name="Wang H."/>
            <person name="Wang A."/>
            <person name="Jiang F."/>
            <person name="Liu H."/>
            <person name="Zhao H."/>
            <person name="Xu D."/>
            <person name="Zhang Y."/>
        </authorList>
    </citation>
    <scope>NUCLEOTIDE SEQUENCE [LARGE SCALE GENOMIC DNA]</scope>
    <source>
        <strain evidence="2">cv. Niubang</strain>
    </source>
</reference>
<protein>
    <submittedName>
        <fullName evidence="1">Uncharacterized protein</fullName>
    </submittedName>
</protein>
<comment type="caution">
    <text evidence="1">The sequence shown here is derived from an EMBL/GenBank/DDBJ whole genome shotgun (WGS) entry which is preliminary data.</text>
</comment>
<reference evidence="2" key="1">
    <citation type="journal article" date="2022" name="Mol. Ecol. Resour.">
        <title>The genomes of chicory, endive, great burdock and yacon provide insights into Asteraceae palaeo-polyploidization history and plant inulin production.</title>
        <authorList>
            <person name="Fan W."/>
            <person name="Wang S."/>
            <person name="Wang H."/>
            <person name="Wang A."/>
            <person name="Jiang F."/>
            <person name="Liu H."/>
            <person name="Zhao H."/>
            <person name="Xu D."/>
            <person name="Zhang Y."/>
        </authorList>
    </citation>
    <scope>NUCLEOTIDE SEQUENCE [LARGE SCALE GENOMIC DNA]</scope>
    <source>
        <strain evidence="2">cv. Niubang</strain>
    </source>
</reference>
<evidence type="ECO:0000313" key="2">
    <source>
        <dbReference type="Proteomes" id="UP001055879"/>
    </source>
</evidence>
<proteinExistence type="predicted"/>
<dbReference type="Proteomes" id="UP001055879">
    <property type="component" value="Linkage Group LG13"/>
</dbReference>
<sequence length="101" mass="11066">MAITNWVDRFGSGRVGLLTGKRLLLVIVSFSASNLPVLSSRRRLLPLAIPVVAYQTLAAVIVSQLASNQDYGNAGHSLLDNQTLLKLCIVSFHRKLCLEYV</sequence>
<accession>A0ACB8Y7H6</accession>
<name>A0ACB8Y7H6_ARCLA</name>